<reference evidence="1" key="1">
    <citation type="submission" date="2014-11" db="EMBL/GenBank/DDBJ databases">
        <authorList>
            <person name="Amaro Gonzalez C."/>
        </authorList>
    </citation>
    <scope>NUCLEOTIDE SEQUENCE</scope>
</reference>
<reference evidence="1" key="2">
    <citation type="journal article" date="2015" name="Fish Shellfish Immunol.">
        <title>Early steps in the European eel (Anguilla anguilla)-Vibrio vulnificus interaction in the gills: Role of the RtxA13 toxin.</title>
        <authorList>
            <person name="Callol A."/>
            <person name="Pajuelo D."/>
            <person name="Ebbesson L."/>
            <person name="Teles M."/>
            <person name="MacKenzie S."/>
            <person name="Amaro C."/>
        </authorList>
    </citation>
    <scope>NUCLEOTIDE SEQUENCE</scope>
</reference>
<dbReference type="EMBL" id="GBXM01080784">
    <property type="protein sequence ID" value="JAH27793.1"/>
    <property type="molecule type" value="Transcribed_RNA"/>
</dbReference>
<dbReference type="AlphaFoldDB" id="A0A0E9RHI6"/>
<accession>A0A0E9RHI6</accession>
<sequence length="38" mass="4619">MTSEFRIQNFEEFPANAFVHITIERKGYFKKKKNNKKV</sequence>
<name>A0A0E9RHI6_ANGAN</name>
<organism evidence="1">
    <name type="scientific">Anguilla anguilla</name>
    <name type="common">European freshwater eel</name>
    <name type="synonym">Muraena anguilla</name>
    <dbReference type="NCBI Taxonomy" id="7936"/>
    <lineage>
        <taxon>Eukaryota</taxon>
        <taxon>Metazoa</taxon>
        <taxon>Chordata</taxon>
        <taxon>Craniata</taxon>
        <taxon>Vertebrata</taxon>
        <taxon>Euteleostomi</taxon>
        <taxon>Actinopterygii</taxon>
        <taxon>Neopterygii</taxon>
        <taxon>Teleostei</taxon>
        <taxon>Anguilliformes</taxon>
        <taxon>Anguillidae</taxon>
        <taxon>Anguilla</taxon>
    </lineage>
</organism>
<protein>
    <submittedName>
        <fullName evidence="1">Uncharacterized protein</fullName>
    </submittedName>
</protein>
<proteinExistence type="predicted"/>
<evidence type="ECO:0000313" key="1">
    <source>
        <dbReference type="EMBL" id="JAH27793.1"/>
    </source>
</evidence>